<evidence type="ECO:0000313" key="2">
    <source>
        <dbReference type="EMBL" id="GIU49762.1"/>
    </source>
</evidence>
<feature type="domain" description="Uracil-DNA glycosylase-like" evidence="1">
    <location>
        <begin position="44"/>
        <end position="204"/>
    </location>
</feature>
<keyword evidence="3" id="KW-1185">Reference proteome</keyword>
<dbReference type="PANTHER" id="PTHR42160">
    <property type="entry name" value="URACIL-DNA GLYCOSYLASE SUPERFAMILY PROTEIN"/>
    <property type="match status" value="1"/>
</dbReference>
<proteinExistence type="predicted"/>
<dbReference type="Pfam" id="PF03167">
    <property type="entry name" value="UDG"/>
    <property type="match status" value="1"/>
</dbReference>
<dbReference type="InterPro" id="IPR005122">
    <property type="entry name" value="Uracil-DNA_glycosylase-like"/>
</dbReference>
<comment type="caution">
    <text evidence="2">The sequence shown here is derived from an EMBL/GenBank/DDBJ whole genome shotgun (WGS) entry which is preliminary data.</text>
</comment>
<accession>A0ABQ4PNL2</accession>
<dbReference type="EMBL" id="BPFB01000041">
    <property type="protein sequence ID" value="GIU49762.1"/>
    <property type="molecule type" value="Genomic_DNA"/>
</dbReference>
<dbReference type="PANTHER" id="PTHR42160:SF1">
    <property type="entry name" value="URACIL-DNA GLYCOSYLASE SUPERFAMILY PROTEIN"/>
    <property type="match status" value="1"/>
</dbReference>
<reference evidence="2 3" key="1">
    <citation type="submission" date="2021-05" db="EMBL/GenBank/DDBJ databases">
        <title>Molecular characterization for Shewanella algae harboring chromosomal blaOXA-55-like strains isolated from clinical and environment sample.</title>
        <authorList>
            <person name="Ohama Y."/>
            <person name="Aoki K."/>
            <person name="Harada S."/>
            <person name="Moriya K."/>
            <person name="Ishii Y."/>
            <person name="Tateda K."/>
        </authorList>
    </citation>
    <scope>NUCLEOTIDE SEQUENCE [LARGE SCALE GENOMIC DNA]</scope>
    <source>
        <strain evidence="2 3">LMG 23746</strain>
    </source>
</reference>
<gene>
    <name evidence="2" type="ORF">TUM4630_29150</name>
</gene>
<dbReference type="InterPro" id="IPR047124">
    <property type="entry name" value="HI_0220.2"/>
</dbReference>
<evidence type="ECO:0000313" key="3">
    <source>
        <dbReference type="Proteomes" id="UP000761574"/>
    </source>
</evidence>
<dbReference type="SMART" id="SM00987">
    <property type="entry name" value="UreE_C"/>
    <property type="match status" value="1"/>
</dbReference>
<evidence type="ECO:0000259" key="1">
    <source>
        <dbReference type="SMART" id="SM00986"/>
    </source>
</evidence>
<dbReference type="SMART" id="SM00986">
    <property type="entry name" value="UDG"/>
    <property type="match status" value="1"/>
</dbReference>
<dbReference type="CDD" id="cd10033">
    <property type="entry name" value="UDG_like"/>
    <property type="match status" value="1"/>
</dbReference>
<organism evidence="2 3">
    <name type="scientific">Shewanella algidipiscicola</name>
    <dbReference type="NCBI Taxonomy" id="614070"/>
    <lineage>
        <taxon>Bacteria</taxon>
        <taxon>Pseudomonadati</taxon>
        <taxon>Pseudomonadota</taxon>
        <taxon>Gammaproteobacteria</taxon>
        <taxon>Alteromonadales</taxon>
        <taxon>Shewanellaceae</taxon>
        <taxon>Shewanella</taxon>
    </lineage>
</organism>
<sequence>MINTSMNVQPSASRDGVSTLSQLITEIKCCQLCRAHLPPDARPIIQAATQAKILLAGQAPGRAANQTGVPFNDASGERLRQWLGVSHEQFYDEQLFAILPMAFCYPGKGKNGDLPPRPECADMWRQQLLSQLTQIKLTLVMGQYAQAYHCPTPKGSVALTLTQRVRNSCTAQDAVLPLPHPSPLNNRWLKANPWFGSEVLPTLKQRVAEILAG</sequence>
<name>A0ABQ4PNL2_9GAMM</name>
<dbReference type="InterPro" id="IPR036895">
    <property type="entry name" value="Uracil-DNA_glycosylase-like_sf"/>
</dbReference>
<protein>
    <submittedName>
        <fullName evidence="2">IclR family transcriptional regulator</fullName>
    </submittedName>
</protein>
<dbReference type="Gene3D" id="3.40.470.10">
    <property type="entry name" value="Uracil-DNA glycosylase-like domain"/>
    <property type="match status" value="1"/>
</dbReference>
<dbReference type="SUPFAM" id="SSF52141">
    <property type="entry name" value="Uracil-DNA glycosylase-like"/>
    <property type="match status" value="1"/>
</dbReference>
<dbReference type="Proteomes" id="UP000761574">
    <property type="component" value="Unassembled WGS sequence"/>
</dbReference>